<dbReference type="InterPro" id="IPR014755">
    <property type="entry name" value="Cu-Rt/internalin_Ig-like"/>
</dbReference>
<organism evidence="9 10">
    <name type="scientific">Angustibacter aerolatus</name>
    <dbReference type="NCBI Taxonomy" id="1162965"/>
    <lineage>
        <taxon>Bacteria</taxon>
        <taxon>Bacillati</taxon>
        <taxon>Actinomycetota</taxon>
        <taxon>Actinomycetes</taxon>
        <taxon>Kineosporiales</taxon>
        <taxon>Kineosporiaceae</taxon>
    </lineage>
</organism>
<gene>
    <name evidence="9" type="ORF">GCM10025868_10860</name>
</gene>
<dbReference type="InterPro" id="IPR032694">
    <property type="entry name" value="CopC/D"/>
</dbReference>
<keyword evidence="2" id="KW-0479">Metal-binding</keyword>
<accession>A0ABQ6JGC9</accession>
<name>A0ABQ6JGC9_9ACTN</name>
<evidence type="ECO:0000256" key="2">
    <source>
        <dbReference type="ARBA" id="ARBA00022723"/>
    </source>
</evidence>
<keyword evidence="3 7" id="KW-0732">Signal</keyword>
<dbReference type="EMBL" id="BSUZ01000001">
    <property type="protein sequence ID" value="GMA85836.1"/>
    <property type="molecule type" value="Genomic_DNA"/>
</dbReference>
<evidence type="ECO:0000256" key="3">
    <source>
        <dbReference type="ARBA" id="ARBA00022729"/>
    </source>
</evidence>
<keyword evidence="6" id="KW-1133">Transmembrane helix</keyword>
<proteinExistence type="predicted"/>
<reference evidence="10" key="1">
    <citation type="journal article" date="2019" name="Int. J. Syst. Evol. Microbiol.">
        <title>The Global Catalogue of Microorganisms (GCM) 10K type strain sequencing project: providing services to taxonomists for standard genome sequencing and annotation.</title>
        <authorList>
            <consortium name="The Broad Institute Genomics Platform"/>
            <consortium name="The Broad Institute Genome Sequencing Center for Infectious Disease"/>
            <person name="Wu L."/>
            <person name="Ma J."/>
        </authorList>
    </citation>
    <scope>NUCLEOTIDE SEQUENCE [LARGE SCALE GENOMIC DNA]</scope>
    <source>
        <strain evidence="10">NBRC 108730</strain>
    </source>
</reference>
<protein>
    <recommendedName>
        <fullName evidence="8">CopC domain-containing protein</fullName>
    </recommendedName>
</protein>
<keyword evidence="4" id="KW-0186">Copper</keyword>
<evidence type="ECO:0000256" key="5">
    <source>
        <dbReference type="SAM" id="MobiDB-lite"/>
    </source>
</evidence>
<feature type="region of interest" description="Disordered" evidence="5">
    <location>
        <begin position="126"/>
        <end position="149"/>
    </location>
</feature>
<evidence type="ECO:0000313" key="10">
    <source>
        <dbReference type="Proteomes" id="UP001157017"/>
    </source>
</evidence>
<keyword evidence="10" id="KW-1185">Reference proteome</keyword>
<evidence type="ECO:0000259" key="8">
    <source>
        <dbReference type="Pfam" id="PF04234"/>
    </source>
</evidence>
<evidence type="ECO:0000313" key="9">
    <source>
        <dbReference type="EMBL" id="GMA85836.1"/>
    </source>
</evidence>
<dbReference type="InterPro" id="IPR014756">
    <property type="entry name" value="Ig_E-set"/>
</dbReference>
<dbReference type="Gene3D" id="2.60.40.1220">
    <property type="match status" value="1"/>
</dbReference>
<feature type="chain" id="PRO_5046378641" description="CopC domain-containing protein" evidence="7">
    <location>
        <begin position="31"/>
        <end position="202"/>
    </location>
</feature>
<dbReference type="InterPro" id="IPR007348">
    <property type="entry name" value="CopC_dom"/>
</dbReference>
<keyword evidence="6" id="KW-0472">Membrane</keyword>
<feature type="signal peptide" evidence="7">
    <location>
        <begin position="1"/>
        <end position="30"/>
    </location>
</feature>
<dbReference type="Pfam" id="PF04234">
    <property type="entry name" value="CopC"/>
    <property type="match status" value="1"/>
</dbReference>
<evidence type="ECO:0000256" key="4">
    <source>
        <dbReference type="ARBA" id="ARBA00023008"/>
    </source>
</evidence>
<comment type="caution">
    <text evidence="9">The sequence shown here is derived from an EMBL/GenBank/DDBJ whole genome shotgun (WGS) entry which is preliminary data.</text>
</comment>
<dbReference type="Proteomes" id="UP001157017">
    <property type="component" value="Unassembled WGS sequence"/>
</dbReference>
<feature type="transmembrane region" description="Helical" evidence="6">
    <location>
        <begin position="176"/>
        <end position="194"/>
    </location>
</feature>
<evidence type="ECO:0000256" key="7">
    <source>
        <dbReference type="SAM" id="SignalP"/>
    </source>
</evidence>
<evidence type="ECO:0000256" key="1">
    <source>
        <dbReference type="ARBA" id="ARBA00004196"/>
    </source>
</evidence>
<feature type="domain" description="CopC" evidence="8">
    <location>
        <begin position="31"/>
        <end position="122"/>
    </location>
</feature>
<dbReference type="PANTHER" id="PTHR34820">
    <property type="entry name" value="INNER MEMBRANE PROTEIN YEBZ"/>
    <property type="match status" value="1"/>
</dbReference>
<sequence length="202" mass="19791">MTGRGGLRRLTLAAIGALAAVLVAAGPAAAHDELESTNPADGATVAAVPDAIVLTFGEPALAVGTRLVVTGPSGQVQQGAPRVVDEEVRQPLAAGAPAGRYDVQWRVTSADGHPVSGEFRFTAKGAAASTTPSSPAAATASTTATAGTATAASTATTATGSAAEDPAEQTSSTGRVLLVGLGVLVLLGAVVLVARRRRPGAH</sequence>
<keyword evidence="6" id="KW-0812">Transmembrane</keyword>
<comment type="subcellular location">
    <subcellularLocation>
        <location evidence="1">Cell envelope</location>
    </subcellularLocation>
</comment>
<dbReference type="SUPFAM" id="SSF81296">
    <property type="entry name" value="E set domains"/>
    <property type="match status" value="1"/>
</dbReference>
<evidence type="ECO:0000256" key="6">
    <source>
        <dbReference type="SAM" id="Phobius"/>
    </source>
</evidence>
<dbReference type="PANTHER" id="PTHR34820:SF4">
    <property type="entry name" value="INNER MEMBRANE PROTEIN YEBZ"/>
    <property type="match status" value="1"/>
</dbReference>